<organism evidence="8 9">
    <name type="scientific">Lacibacter sediminis</name>
    <dbReference type="NCBI Taxonomy" id="2760713"/>
    <lineage>
        <taxon>Bacteria</taxon>
        <taxon>Pseudomonadati</taxon>
        <taxon>Bacteroidota</taxon>
        <taxon>Chitinophagia</taxon>
        <taxon>Chitinophagales</taxon>
        <taxon>Chitinophagaceae</taxon>
        <taxon>Lacibacter</taxon>
    </lineage>
</organism>
<evidence type="ECO:0000256" key="2">
    <source>
        <dbReference type="ARBA" id="ARBA00006679"/>
    </source>
</evidence>
<keyword evidence="4 7" id="KW-0812">Transmembrane</keyword>
<keyword evidence="3" id="KW-1003">Cell membrane</keyword>
<dbReference type="KEGG" id="lacs:H4075_15520"/>
<evidence type="ECO:0000256" key="1">
    <source>
        <dbReference type="ARBA" id="ARBA00004651"/>
    </source>
</evidence>
<protein>
    <submittedName>
        <fullName evidence="8">DoxX family protein</fullName>
    </submittedName>
</protein>
<evidence type="ECO:0000313" key="8">
    <source>
        <dbReference type="EMBL" id="QNA43480.1"/>
    </source>
</evidence>
<dbReference type="EMBL" id="CP060007">
    <property type="protein sequence ID" value="QNA43480.1"/>
    <property type="molecule type" value="Genomic_DNA"/>
</dbReference>
<name>A0A7G5XDC7_9BACT</name>
<proteinExistence type="inferred from homology"/>
<feature type="transmembrane region" description="Helical" evidence="7">
    <location>
        <begin position="6"/>
        <end position="25"/>
    </location>
</feature>
<dbReference type="RefSeq" id="WP_182801745.1">
    <property type="nucleotide sequence ID" value="NZ_CP060007.1"/>
</dbReference>
<feature type="transmembrane region" description="Helical" evidence="7">
    <location>
        <begin position="119"/>
        <end position="139"/>
    </location>
</feature>
<dbReference type="GO" id="GO:0005886">
    <property type="term" value="C:plasma membrane"/>
    <property type="evidence" value="ECO:0007669"/>
    <property type="project" value="UniProtKB-SubCell"/>
</dbReference>
<comment type="similarity">
    <text evidence="2">Belongs to the DoxX family.</text>
</comment>
<dbReference type="InterPro" id="IPR032808">
    <property type="entry name" value="DoxX"/>
</dbReference>
<feature type="transmembrane region" description="Helical" evidence="7">
    <location>
        <begin position="54"/>
        <end position="74"/>
    </location>
</feature>
<gene>
    <name evidence="8" type="ORF">H4075_15520</name>
</gene>
<sequence length="147" mass="15863">MKNSSLQPLSLAAITLRILLGLVVFPHGAQKLFGWFGGYGFTGTMQYFTGTVGLPWIIGFLVIMLESIGAIALIAGLGTRAIAAAYIILAVGIVFTSHVQHGFFSNWFGNQKGEGFEYFLLWIGMALALLMIGGGQYAVERIIKTSK</sequence>
<evidence type="ECO:0000256" key="4">
    <source>
        <dbReference type="ARBA" id="ARBA00022692"/>
    </source>
</evidence>
<keyword evidence="6 7" id="KW-0472">Membrane</keyword>
<dbReference type="Proteomes" id="UP000515344">
    <property type="component" value="Chromosome"/>
</dbReference>
<evidence type="ECO:0000256" key="5">
    <source>
        <dbReference type="ARBA" id="ARBA00022989"/>
    </source>
</evidence>
<keyword evidence="9" id="KW-1185">Reference proteome</keyword>
<evidence type="ECO:0000313" key="9">
    <source>
        <dbReference type="Proteomes" id="UP000515344"/>
    </source>
</evidence>
<evidence type="ECO:0000256" key="7">
    <source>
        <dbReference type="SAM" id="Phobius"/>
    </source>
</evidence>
<feature type="transmembrane region" description="Helical" evidence="7">
    <location>
        <begin position="81"/>
        <end position="99"/>
    </location>
</feature>
<reference evidence="9" key="1">
    <citation type="submission" date="2020-08" db="EMBL/GenBank/DDBJ databases">
        <title>Lacibacter sp. S13-6-6 genome sequencing.</title>
        <authorList>
            <person name="Jin L."/>
        </authorList>
    </citation>
    <scope>NUCLEOTIDE SEQUENCE [LARGE SCALE GENOMIC DNA]</scope>
    <source>
        <strain evidence="9">S13-6-6</strain>
    </source>
</reference>
<comment type="subcellular location">
    <subcellularLocation>
        <location evidence="1">Cell membrane</location>
        <topology evidence="1">Multi-pass membrane protein</topology>
    </subcellularLocation>
</comment>
<accession>A0A7G5XDC7</accession>
<dbReference type="PANTHER" id="PTHR33452:SF1">
    <property type="entry name" value="INNER MEMBRANE PROTEIN YPHA-RELATED"/>
    <property type="match status" value="1"/>
</dbReference>
<dbReference type="InterPro" id="IPR051907">
    <property type="entry name" value="DoxX-like_oxidoreductase"/>
</dbReference>
<keyword evidence="5 7" id="KW-1133">Transmembrane helix</keyword>
<dbReference type="PANTHER" id="PTHR33452">
    <property type="entry name" value="OXIDOREDUCTASE CATD-RELATED"/>
    <property type="match status" value="1"/>
</dbReference>
<evidence type="ECO:0000256" key="6">
    <source>
        <dbReference type="ARBA" id="ARBA00023136"/>
    </source>
</evidence>
<evidence type="ECO:0000256" key="3">
    <source>
        <dbReference type="ARBA" id="ARBA00022475"/>
    </source>
</evidence>
<dbReference type="AlphaFoldDB" id="A0A7G5XDC7"/>
<dbReference type="Pfam" id="PF07681">
    <property type="entry name" value="DoxX"/>
    <property type="match status" value="1"/>
</dbReference>